<keyword evidence="2" id="KW-1185">Reference proteome</keyword>
<dbReference type="VEuPathDB" id="FungiDB:ASPSYDRAFT_1168066"/>
<dbReference type="EMBL" id="KV878583">
    <property type="protein sequence ID" value="OJJ62610.1"/>
    <property type="molecule type" value="Genomic_DNA"/>
</dbReference>
<name>A0A1L9TT27_9EURO</name>
<reference evidence="2" key="1">
    <citation type="journal article" date="2017" name="Genome Biol.">
        <title>Comparative genomics reveals high biological diversity and specific adaptations in the industrially and medically important fungal genus Aspergillus.</title>
        <authorList>
            <person name="de Vries R.P."/>
            <person name="Riley R."/>
            <person name="Wiebenga A."/>
            <person name="Aguilar-Osorio G."/>
            <person name="Amillis S."/>
            <person name="Uchima C.A."/>
            <person name="Anderluh G."/>
            <person name="Asadollahi M."/>
            <person name="Askin M."/>
            <person name="Barry K."/>
            <person name="Battaglia E."/>
            <person name="Bayram O."/>
            <person name="Benocci T."/>
            <person name="Braus-Stromeyer S.A."/>
            <person name="Caldana C."/>
            <person name="Canovas D."/>
            <person name="Cerqueira G.C."/>
            <person name="Chen F."/>
            <person name="Chen W."/>
            <person name="Choi C."/>
            <person name="Clum A."/>
            <person name="Dos Santos R.A."/>
            <person name="Damasio A.R."/>
            <person name="Diallinas G."/>
            <person name="Emri T."/>
            <person name="Fekete E."/>
            <person name="Flipphi M."/>
            <person name="Freyberg S."/>
            <person name="Gallo A."/>
            <person name="Gournas C."/>
            <person name="Habgood R."/>
            <person name="Hainaut M."/>
            <person name="Harispe M.L."/>
            <person name="Henrissat B."/>
            <person name="Hilden K.S."/>
            <person name="Hope R."/>
            <person name="Hossain A."/>
            <person name="Karabika E."/>
            <person name="Karaffa L."/>
            <person name="Karanyi Z."/>
            <person name="Krasevec N."/>
            <person name="Kuo A."/>
            <person name="Kusch H."/>
            <person name="LaButti K."/>
            <person name="Lagendijk E.L."/>
            <person name="Lapidus A."/>
            <person name="Levasseur A."/>
            <person name="Lindquist E."/>
            <person name="Lipzen A."/>
            <person name="Logrieco A.F."/>
            <person name="MacCabe A."/>
            <person name="Maekelae M.R."/>
            <person name="Malavazi I."/>
            <person name="Melin P."/>
            <person name="Meyer V."/>
            <person name="Mielnichuk N."/>
            <person name="Miskei M."/>
            <person name="Molnar A.P."/>
            <person name="Mule G."/>
            <person name="Ngan C.Y."/>
            <person name="Orejas M."/>
            <person name="Orosz E."/>
            <person name="Ouedraogo J.P."/>
            <person name="Overkamp K.M."/>
            <person name="Park H.-S."/>
            <person name="Perrone G."/>
            <person name="Piumi F."/>
            <person name="Punt P.J."/>
            <person name="Ram A.F."/>
            <person name="Ramon A."/>
            <person name="Rauscher S."/>
            <person name="Record E."/>
            <person name="Riano-Pachon D.M."/>
            <person name="Robert V."/>
            <person name="Roehrig J."/>
            <person name="Ruller R."/>
            <person name="Salamov A."/>
            <person name="Salih N.S."/>
            <person name="Samson R.A."/>
            <person name="Sandor E."/>
            <person name="Sanguinetti M."/>
            <person name="Schuetze T."/>
            <person name="Sepcic K."/>
            <person name="Shelest E."/>
            <person name="Sherlock G."/>
            <person name="Sophianopoulou V."/>
            <person name="Squina F.M."/>
            <person name="Sun H."/>
            <person name="Susca A."/>
            <person name="Todd R.B."/>
            <person name="Tsang A."/>
            <person name="Unkles S.E."/>
            <person name="van de Wiele N."/>
            <person name="van Rossen-Uffink D."/>
            <person name="Oliveira J.V."/>
            <person name="Vesth T.C."/>
            <person name="Visser J."/>
            <person name="Yu J.-H."/>
            <person name="Zhou M."/>
            <person name="Andersen M.R."/>
            <person name="Archer D.B."/>
            <person name="Baker S.E."/>
            <person name="Benoit I."/>
            <person name="Brakhage A.A."/>
            <person name="Braus G.H."/>
            <person name="Fischer R."/>
            <person name="Frisvad J.C."/>
            <person name="Goldman G.H."/>
            <person name="Houbraken J."/>
            <person name="Oakley B."/>
            <person name="Pocsi I."/>
            <person name="Scazzocchio C."/>
            <person name="Seiboth B."/>
            <person name="vanKuyk P.A."/>
            <person name="Wortman J."/>
            <person name="Dyer P.S."/>
            <person name="Grigoriev I.V."/>
        </authorList>
    </citation>
    <scope>NUCLEOTIDE SEQUENCE [LARGE SCALE GENOMIC DNA]</scope>
    <source>
        <strain evidence="2">CBS 593.65</strain>
    </source>
</reference>
<dbReference type="GeneID" id="63756274"/>
<dbReference type="STRING" id="1036612.A0A1L9TT27"/>
<evidence type="ECO:0000313" key="2">
    <source>
        <dbReference type="Proteomes" id="UP000184356"/>
    </source>
</evidence>
<gene>
    <name evidence="1" type="ORF">ASPSYDRAFT_1168066</name>
</gene>
<dbReference type="AlphaFoldDB" id="A0A1L9TT27"/>
<evidence type="ECO:0000313" key="1">
    <source>
        <dbReference type="EMBL" id="OJJ62610.1"/>
    </source>
</evidence>
<accession>A0A1L9TT27</accession>
<sequence>MDPFTRLPWFALESILSSLPDLFSLRSLYRASPAVAVFLSENNDLFAQIIDAIMARPSRDRGLLPYVRDLVRLVILLWSRQSVGTDAVPSYAEILKSIRYVGERPSREQSPVLKAIPLSTPSDILFNLLDLVTQLRCVSHQVFHSMIGKCLKLPVEQLPQRDLRAEGKGMRVGKYLNRGPPTDPSQRPQGVPYIPINIGSLTRLEEQRLIGSLLHVVIFYALRTAHAESPAISEISQNADVLLVDNVDGFWERFQTILSSLPEQLRALLLWLDEQAGGRENVLSWLRSAARLDEENYYCCWQYRVVVDDQEEWDETNLTVMHGISRGYECLRRSKVSIQSPIRYMELSIFRPYGLVFWETDRLQALGFPMMGNPMPLWFAISSIFSEHDWEEIIQQQQARQT</sequence>
<protein>
    <submittedName>
        <fullName evidence="1">Uncharacterized protein</fullName>
    </submittedName>
</protein>
<organism evidence="1 2">
    <name type="scientific">Aspergillus sydowii CBS 593.65</name>
    <dbReference type="NCBI Taxonomy" id="1036612"/>
    <lineage>
        <taxon>Eukaryota</taxon>
        <taxon>Fungi</taxon>
        <taxon>Dikarya</taxon>
        <taxon>Ascomycota</taxon>
        <taxon>Pezizomycotina</taxon>
        <taxon>Eurotiomycetes</taxon>
        <taxon>Eurotiomycetidae</taxon>
        <taxon>Eurotiales</taxon>
        <taxon>Aspergillaceae</taxon>
        <taxon>Aspergillus</taxon>
        <taxon>Aspergillus subgen. Nidulantes</taxon>
    </lineage>
</organism>
<dbReference type="Proteomes" id="UP000184356">
    <property type="component" value="Unassembled WGS sequence"/>
</dbReference>
<proteinExistence type="predicted"/>
<dbReference type="OrthoDB" id="4358152at2759"/>
<dbReference type="RefSeq" id="XP_040706416.1">
    <property type="nucleotide sequence ID" value="XM_040840201.1"/>
</dbReference>